<comment type="caution">
    <text evidence="2">The sequence shown here is derived from an EMBL/GenBank/DDBJ whole genome shotgun (WGS) entry which is preliminary data.</text>
</comment>
<evidence type="ECO:0000259" key="1">
    <source>
        <dbReference type="Pfam" id="PF19920"/>
    </source>
</evidence>
<evidence type="ECO:0000313" key="3">
    <source>
        <dbReference type="Proteomes" id="UP001207742"/>
    </source>
</evidence>
<feature type="domain" description="MoxR-vWA-beta-propeller ternary system" evidence="1">
    <location>
        <begin position="3"/>
        <end position="202"/>
    </location>
</feature>
<keyword evidence="3" id="KW-1185">Reference proteome</keyword>
<reference evidence="2 3" key="1">
    <citation type="submission" date="2022-10" db="EMBL/GenBank/DDBJ databases">
        <title>Chitinophaga nivalis PC15 sp. nov., isolated from Pyeongchang county, South Korea.</title>
        <authorList>
            <person name="Trinh H.N."/>
        </authorList>
    </citation>
    <scope>NUCLEOTIDE SEQUENCE [LARGE SCALE GENOMIC DNA]</scope>
    <source>
        <strain evidence="2 3">PC14</strain>
    </source>
</reference>
<evidence type="ECO:0000313" key="2">
    <source>
        <dbReference type="EMBL" id="MCW3486479.1"/>
    </source>
</evidence>
<name>A0ABT3IR94_9BACT</name>
<protein>
    <recommendedName>
        <fullName evidence="1">MoxR-vWA-beta-propeller ternary system domain-containing protein</fullName>
    </recommendedName>
</protein>
<organism evidence="2 3">
    <name type="scientific">Chitinophaga nivalis</name>
    <dbReference type="NCBI Taxonomy" id="2991709"/>
    <lineage>
        <taxon>Bacteria</taxon>
        <taxon>Pseudomonadati</taxon>
        <taxon>Bacteroidota</taxon>
        <taxon>Chitinophagia</taxon>
        <taxon>Chitinophagales</taxon>
        <taxon>Chitinophagaceae</taxon>
        <taxon>Chitinophaga</taxon>
    </lineage>
</organism>
<dbReference type="EMBL" id="JAPDNS010000002">
    <property type="protein sequence ID" value="MCW3486479.1"/>
    <property type="molecule type" value="Genomic_DNA"/>
</dbReference>
<gene>
    <name evidence="2" type="ORF">OL497_21435</name>
</gene>
<sequence>MNLSAFISHLIREGQVTVADTIHPFSTQEIQDTATVLHQYYENDILDMPGTAPAFDEKAAMWAAIYIYRAVQLAMLRQLGEEQIKILLTPYPDAITPEAIYGADLCLRYLPDLVSLSKGLSPDDPLVQHLKETAAVWPFSSTGMNIPVTAVLDHILAHPSLLQAYADRIIASRDTDRCRIPAVKEAVKASLGNYTDILWPDFKQFISDTNQYL</sequence>
<proteinExistence type="predicted"/>
<dbReference type="InterPro" id="IPR045549">
    <property type="entry name" value="bpX4"/>
</dbReference>
<accession>A0ABT3IR94</accession>
<dbReference type="Pfam" id="PF19920">
    <property type="entry name" value="bpX4"/>
    <property type="match status" value="1"/>
</dbReference>
<dbReference type="RefSeq" id="WP_264733295.1">
    <property type="nucleotide sequence ID" value="NZ_JAPDNR010000001.1"/>
</dbReference>
<dbReference type="Proteomes" id="UP001207742">
    <property type="component" value="Unassembled WGS sequence"/>
</dbReference>